<comment type="caution">
    <text evidence="2">The sequence shown here is derived from an EMBL/GenBank/DDBJ whole genome shotgun (WGS) entry which is preliminary data.</text>
</comment>
<dbReference type="EMBL" id="CAJNNV010000690">
    <property type="protein sequence ID" value="CAE8583322.1"/>
    <property type="molecule type" value="Genomic_DNA"/>
</dbReference>
<feature type="compositionally biased region" description="Basic and acidic residues" evidence="1">
    <location>
        <begin position="35"/>
        <end position="57"/>
    </location>
</feature>
<feature type="region of interest" description="Disordered" evidence="1">
    <location>
        <begin position="248"/>
        <end position="275"/>
    </location>
</feature>
<gene>
    <name evidence="2" type="ORF">PGLA1383_LOCUS2299</name>
</gene>
<feature type="compositionally biased region" description="Acidic residues" evidence="1">
    <location>
        <begin position="123"/>
        <end position="134"/>
    </location>
</feature>
<reference evidence="2" key="1">
    <citation type="submission" date="2021-02" db="EMBL/GenBank/DDBJ databases">
        <authorList>
            <person name="Dougan E. K."/>
            <person name="Rhodes N."/>
            <person name="Thang M."/>
            <person name="Chan C."/>
        </authorList>
    </citation>
    <scope>NUCLEOTIDE SEQUENCE</scope>
</reference>
<dbReference type="Proteomes" id="UP000654075">
    <property type="component" value="Unassembled WGS sequence"/>
</dbReference>
<feature type="non-terminal residue" evidence="2">
    <location>
        <position position="933"/>
    </location>
</feature>
<feature type="compositionally biased region" description="Low complexity" evidence="1">
    <location>
        <begin position="922"/>
        <end position="933"/>
    </location>
</feature>
<feature type="compositionally biased region" description="Low complexity" evidence="1">
    <location>
        <begin position="525"/>
        <end position="534"/>
    </location>
</feature>
<feature type="region of interest" description="Disordered" evidence="1">
    <location>
        <begin position="525"/>
        <end position="544"/>
    </location>
</feature>
<keyword evidence="3" id="KW-1185">Reference proteome</keyword>
<accession>A0A813D4U3</accession>
<feature type="region of interest" description="Disordered" evidence="1">
    <location>
        <begin position="882"/>
        <end position="933"/>
    </location>
</feature>
<dbReference type="AlphaFoldDB" id="A0A813D4U3"/>
<feature type="compositionally biased region" description="Basic and acidic residues" evidence="1">
    <location>
        <begin position="895"/>
        <end position="904"/>
    </location>
</feature>
<protein>
    <submittedName>
        <fullName evidence="2">Uncharacterized protein</fullName>
    </submittedName>
</protein>
<dbReference type="OrthoDB" id="10613124at2759"/>
<feature type="compositionally biased region" description="Low complexity" evidence="1">
    <location>
        <begin position="248"/>
        <end position="274"/>
    </location>
</feature>
<evidence type="ECO:0000313" key="3">
    <source>
        <dbReference type="Proteomes" id="UP000654075"/>
    </source>
</evidence>
<evidence type="ECO:0000256" key="1">
    <source>
        <dbReference type="SAM" id="MobiDB-lite"/>
    </source>
</evidence>
<feature type="compositionally biased region" description="Acidic residues" evidence="1">
    <location>
        <begin position="142"/>
        <end position="155"/>
    </location>
</feature>
<feature type="region of interest" description="Disordered" evidence="1">
    <location>
        <begin position="204"/>
        <end position="231"/>
    </location>
</feature>
<proteinExistence type="predicted"/>
<feature type="compositionally biased region" description="Gly residues" evidence="1">
    <location>
        <begin position="912"/>
        <end position="921"/>
    </location>
</feature>
<feature type="region of interest" description="Disordered" evidence="1">
    <location>
        <begin position="35"/>
        <end position="157"/>
    </location>
</feature>
<evidence type="ECO:0000313" key="2">
    <source>
        <dbReference type="EMBL" id="CAE8583322.1"/>
    </source>
</evidence>
<organism evidence="2 3">
    <name type="scientific">Polarella glacialis</name>
    <name type="common">Dinoflagellate</name>
    <dbReference type="NCBI Taxonomy" id="89957"/>
    <lineage>
        <taxon>Eukaryota</taxon>
        <taxon>Sar</taxon>
        <taxon>Alveolata</taxon>
        <taxon>Dinophyceae</taxon>
        <taxon>Suessiales</taxon>
        <taxon>Suessiaceae</taxon>
        <taxon>Polarella</taxon>
    </lineage>
</organism>
<name>A0A813D4U3_POLGL</name>
<sequence length="933" mass="98671">SLGKESGKEGLTADDVLTFLEQNGLWEEARLLRSADKKDKERIQAEEEKKSMEEQRRVGFVRGDTMDTQDSSGLDQLDRGASLEEDDFAAALESMLDEEVAAAGPQGNLGNVTNPPATKEQADGEDDEEDVGIDAEEKAEMEAEEQQLDELDGDEAVPFGAKRAQVALSAAATASPTIPTADSAGCLVQALALLRAACREAERKNDAEKAVPPVAAEAPPPVAAEVDSADAPKEDALDAPIEAFDASAPAEAATEAAPQAATEAAPQAPQSAAEEPWRETLVVGLTALRRFEPVAAAIRAALPDLEEMGGSLQDLSIQQVRALRDEVTKLEKVETLRAALNVIKEVKVMIAEAHNAAKNAATAAAIAEEVPMELTAPLSTEPSDAVAADLPTATLETVAALEDASTPAEAAALSADASPAIATVVMEQTAAVTTTETPDSRTTTATTTMTTTISMTLPPAAAQETASAEYAELARNAELAWRRRLAAALREFKRSEHVKSALEVAAPGLAEKILAAEQKQLDAEQAAAAGAPLPEQDEEEADLFSSGLGHEHVRRLHDELARLLDLAEKGAAKPRALVRAMQMLYLAETIADALLSLAAETADEEALRQLTERSEEFAPALTAMRSLAVDREVFAHLADEIDENNHEVPESESEASDVGKELVGKNEQAPVVLPSGWRLEWVKRKKKEMREFVDPNGRRYHNVRQVRVALMAWEAREAALAAAARAAEAAAAAGAPPMKKTRLRGKSTSLAFMPPPPGGFDQVPDFASPEPASSQTADLEAAFAEDLLAALDLDEKVSAESAPAATAPEEVKQAPVEIEQGAVAPEPQGGDEVLLRGLSAKSGHLLLNGQKARLGNFNLKTSRWECILADGKKVNALPSNFELVPPTKPSQAKRKQPEQADGRNVRAKGGRGRATGRGGRGAQKAAATASDSD</sequence>